<dbReference type="AlphaFoldDB" id="A0A7W6REQ6"/>
<evidence type="ECO:0000256" key="3">
    <source>
        <dbReference type="SAM" id="Phobius"/>
    </source>
</evidence>
<feature type="transmembrane region" description="Helical" evidence="3">
    <location>
        <begin position="114"/>
        <end position="131"/>
    </location>
</feature>
<evidence type="ECO:0000313" key="5">
    <source>
        <dbReference type="EMBL" id="MBB4266578.1"/>
    </source>
</evidence>
<feature type="transmembrane region" description="Helical" evidence="3">
    <location>
        <begin position="81"/>
        <end position="102"/>
    </location>
</feature>
<gene>
    <name evidence="5" type="ORF">GGD89_002210</name>
</gene>
<keyword evidence="3" id="KW-0812">Transmembrane</keyword>
<sequence>MLPSFLMSSPRARIAYIHDVVMAGVSFFLSIYLRLGESWPQHVATETLTIGGVLFTGIAAGVFLYQPMYRGIWRYASMRDLVAITRAVTLVMLVFVPVMFMAARLGDLPRSTPIINWFVLMALLGGPRFVYRMLKDRRLDFRYDACRDPGVIPVLLVGAGDETEAFIRSLARDRGANYRVVGIVTRKKHRVGRRIHDVDVLGTLDRIDDVVGTLAGRNQRPMKVVLTQEVRDGAEVQALLEEADRLGMTLARLPRSTDLRAGAEDRVEVRPISVEDLLGRPQAVLDRDGIAALIRGRRVLVTGAGGSIGSELARQVADLAPASLTLFDHGEFALFTIDRDVAARHPDLPRAARLGSVRDRTRLDAVLTEVRPEVVFHAAALKHVPMVELNPVEGLWTNAVGTRHLADACRAHGVATLVMISTDKAVNPSSIMGASKRAAESYCQALDVLDQDCPARTRFITVRFGNVLGSNGSVVPLFQAQLAEGGPLTVTHPEMTRYFMTIREAVELVLQAAALGTSEDVWRGRIFVLDMGRPVRIVDLARQMIRLAGLRPDTDVTIEFTGMRPGEKLYEEVFHGAEKPVPTGREGVLIADPRRQDHARVAARMEALEAACRAEDAARALSILADLVPEHASVAAAPIAGSPPQDPSRRLAALAP</sequence>
<feature type="transmembrane region" description="Helical" evidence="3">
    <location>
        <begin position="47"/>
        <end position="69"/>
    </location>
</feature>
<dbReference type="PANTHER" id="PTHR43318:SF1">
    <property type="entry name" value="POLYSACCHARIDE BIOSYNTHESIS PROTEIN EPSC-RELATED"/>
    <property type="match status" value="1"/>
</dbReference>
<proteinExistence type="inferred from homology"/>
<dbReference type="SUPFAM" id="SSF51735">
    <property type="entry name" value="NAD(P)-binding Rossmann-fold domains"/>
    <property type="match status" value="1"/>
</dbReference>
<feature type="domain" description="Polysaccharide biosynthesis protein CapD-like" evidence="4">
    <location>
        <begin position="299"/>
        <end position="584"/>
    </location>
</feature>
<reference evidence="5 6" key="1">
    <citation type="submission" date="2020-08" db="EMBL/GenBank/DDBJ databases">
        <title>Genome sequencing of Purple Non-Sulfur Bacteria from various extreme environments.</title>
        <authorList>
            <person name="Mayer M."/>
        </authorList>
    </citation>
    <scope>NUCLEOTIDE SEQUENCE [LARGE SCALE GENOMIC DNA]</scope>
    <source>
        <strain evidence="5 6">JA131</strain>
    </source>
</reference>
<comment type="similarity">
    <text evidence="1">Belongs to the polysaccharide synthase family.</text>
</comment>
<dbReference type="Gene3D" id="3.40.50.720">
    <property type="entry name" value="NAD(P)-binding Rossmann-like Domain"/>
    <property type="match status" value="2"/>
</dbReference>
<dbReference type="InterPro" id="IPR051203">
    <property type="entry name" value="Polysaccharide_Synthase-Rel"/>
</dbReference>
<dbReference type="InterPro" id="IPR003869">
    <property type="entry name" value="Polysac_CapD-like"/>
</dbReference>
<dbReference type="RefSeq" id="WP_343058583.1">
    <property type="nucleotide sequence ID" value="NZ_JACIGK010000015.1"/>
</dbReference>
<dbReference type="CDD" id="cd05237">
    <property type="entry name" value="UDP_invert_4-6DH_SDR_e"/>
    <property type="match status" value="1"/>
</dbReference>
<feature type="transmembrane region" description="Helical" evidence="3">
    <location>
        <begin position="12"/>
        <end position="35"/>
    </location>
</feature>
<dbReference type="Proteomes" id="UP000554286">
    <property type="component" value="Unassembled WGS sequence"/>
</dbReference>
<dbReference type="Pfam" id="PF02719">
    <property type="entry name" value="Polysacc_synt_2"/>
    <property type="match status" value="1"/>
</dbReference>
<dbReference type="InterPro" id="IPR036291">
    <property type="entry name" value="NAD(P)-bd_dom_sf"/>
</dbReference>
<evidence type="ECO:0000256" key="1">
    <source>
        <dbReference type="ARBA" id="ARBA00007430"/>
    </source>
</evidence>
<comment type="caution">
    <text evidence="5">The sequence shown here is derived from an EMBL/GenBank/DDBJ whole genome shotgun (WGS) entry which is preliminary data.</text>
</comment>
<feature type="region of interest" description="Disordered" evidence="2">
    <location>
        <begin position="637"/>
        <end position="656"/>
    </location>
</feature>
<organism evidence="5 6">
    <name type="scientific">Roseospira visakhapatnamensis</name>
    <dbReference type="NCBI Taxonomy" id="390880"/>
    <lineage>
        <taxon>Bacteria</taxon>
        <taxon>Pseudomonadati</taxon>
        <taxon>Pseudomonadota</taxon>
        <taxon>Alphaproteobacteria</taxon>
        <taxon>Rhodospirillales</taxon>
        <taxon>Rhodospirillaceae</taxon>
        <taxon>Roseospira</taxon>
    </lineage>
</organism>
<protein>
    <submittedName>
        <fullName evidence="5">O-antigen biosynthesis protein WbqV</fullName>
    </submittedName>
</protein>
<keyword evidence="3" id="KW-0472">Membrane</keyword>
<name>A0A7W6REQ6_9PROT</name>
<evidence type="ECO:0000256" key="2">
    <source>
        <dbReference type="SAM" id="MobiDB-lite"/>
    </source>
</evidence>
<keyword evidence="3" id="KW-1133">Transmembrane helix</keyword>
<accession>A0A7W6REQ6</accession>
<evidence type="ECO:0000259" key="4">
    <source>
        <dbReference type="Pfam" id="PF02719"/>
    </source>
</evidence>
<dbReference type="PANTHER" id="PTHR43318">
    <property type="entry name" value="UDP-N-ACETYLGLUCOSAMINE 4,6-DEHYDRATASE"/>
    <property type="match status" value="1"/>
</dbReference>
<keyword evidence="6" id="KW-1185">Reference proteome</keyword>
<evidence type="ECO:0000313" key="6">
    <source>
        <dbReference type="Proteomes" id="UP000554286"/>
    </source>
</evidence>
<dbReference type="EMBL" id="JACIGK010000015">
    <property type="protein sequence ID" value="MBB4266578.1"/>
    <property type="molecule type" value="Genomic_DNA"/>
</dbReference>